<dbReference type="AlphaFoldDB" id="A0A2T7NF42"/>
<dbReference type="EMBL" id="PZQS01000013">
    <property type="protein sequence ID" value="PVD19807.1"/>
    <property type="molecule type" value="Genomic_DNA"/>
</dbReference>
<organism evidence="1 2">
    <name type="scientific">Pomacea canaliculata</name>
    <name type="common">Golden apple snail</name>
    <dbReference type="NCBI Taxonomy" id="400727"/>
    <lineage>
        <taxon>Eukaryota</taxon>
        <taxon>Metazoa</taxon>
        <taxon>Spiralia</taxon>
        <taxon>Lophotrochozoa</taxon>
        <taxon>Mollusca</taxon>
        <taxon>Gastropoda</taxon>
        <taxon>Caenogastropoda</taxon>
        <taxon>Architaenioglossa</taxon>
        <taxon>Ampullarioidea</taxon>
        <taxon>Ampullariidae</taxon>
        <taxon>Pomacea</taxon>
    </lineage>
</organism>
<evidence type="ECO:0000313" key="1">
    <source>
        <dbReference type="EMBL" id="PVD19807.1"/>
    </source>
</evidence>
<accession>A0A2T7NF42</accession>
<comment type="caution">
    <text evidence="1">The sequence shown here is derived from an EMBL/GenBank/DDBJ whole genome shotgun (WGS) entry which is preliminary data.</text>
</comment>
<reference evidence="1 2" key="1">
    <citation type="submission" date="2018-04" db="EMBL/GenBank/DDBJ databases">
        <title>The genome of golden apple snail Pomacea canaliculata provides insight into stress tolerance and invasive adaptation.</title>
        <authorList>
            <person name="Liu C."/>
            <person name="Liu B."/>
            <person name="Ren Y."/>
            <person name="Zhang Y."/>
            <person name="Wang H."/>
            <person name="Li S."/>
            <person name="Jiang F."/>
            <person name="Yin L."/>
            <person name="Zhang G."/>
            <person name="Qian W."/>
            <person name="Fan W."/>
        </authorList>
    </citation>
    <scope>NUCLEOTIDE SEQUENCE [LARGE SCALE GENOMIC DNA]</scope>
    <source>
        <strain evidence="1">SZHN2017</strain>
        <tissue evidence="1">Muscle</tissue>
    </source>
</reference>
<gene>
    <name evidence="1" type="ORF">C0Q70_20298</name>
</gene>
<evidence type="ECO:0000313" key="2">
    <source>
        <dbReference type="Proteomes" id="UP000245119"/>
    </source>
</evidence>
<protein>
    <submittedName>
        <fullName evidence="1">Uncharacterized protein</fullName>
    </submittedName>
</protein>
<keyword evidence="2" id="KW-1185">Reference proteome</keyword>
<sequence length="95" mass="10767">MASIFIDGDDICFEAGQSRIWDRASADRMEKPLLRSSRSSSLQDTQHVSVQDTSFQFEILHEARSCAECQSLDSFRDDQTTSAWVLSEETKSTNK</sequence>
<dbReference type="Proteomes" id="UP000245119">
    <property type="component" value="Linkage Group LG13"/>
</dbReference>
<proteinExistence type="predicted"/>
<name>A0A2T7NF42_POMCA</name>